<dbReference type="Gene3D" id="1.10.10.650">
    <property type="entry name" value="RuvA domain 2-like"/>
    <property type="match status" value="1"/>
</dbReference>
<dbReference type="AlphaFoldDB" id="A0A564YV19"/>
<dbReference type="GO" id="GO:0140673">
    <property type="term" value="P:transcription elongation-coupled chromatin remodeling"/>
    <property type="evidence" value="ECO:0007669"/>
    <property type="project" value="InterPro"/>
</dbReference>
<dbReference type="InterPro" id="IPR023319">
    <property type="entry name" value="Tex-like_HTH_dom_sf"/>
</dbReference>
<evidence type="ECO:0000259" key="2">
    <source>
        <dbReference type="Pfam" id="PF14632"/>
    </source>
</evidence>
<dbReference type="PANTHER" id="PTHR10145:SF6">
    <property type="entry name" value="TRANSCRIPTION ELONGATION FACTOR SPT6"/>
    <property type="match status" value="1"/>
</dbReference>
<gene>
    <name evidence="3" type="ORF">WMSIL1_LOCUS9845</name>
</gene>
<feature type="compositionally biased region" description="Acidic residues" evidence="1">
    <location>
        <begin position="29"/>
        <end position="46"/>
    </location>
</feature>
<dbReference type="GO" id="GO:0008023">
    <property type="term" value="C:transcription elongation factor complex"/>
    <property type="evidence" value="ECO:0007669"/>
    <property type="project" value="TreeGrafter"/>
</dbReference>
<feature type="compositionally biased region" description="Acidic residues" evidence="1">
    <location>
        <begin position="224"/>
        <end position="252"/>
    </location>
</feature>
<dbReference type="GO" id="GO:0031491">
    <property type="term" value="F:nucleosome binding"/>
    <property type="evidence" value="ECO:0007669"/>
    <property type="project" value="TreeGrafter"/>
</dbReference>
<feature type="region of interest" description="Disordered" evidence="1">
    <location>
        <begin position="218"/>
        <end position="252"/>
    </location>
</feature>
<evidence type="ECO:0000313" key="3">
    <source>
        <dbReference type="EMBL" id="VUZ51102.1"/>
    </source>
</evidence>
<dbReference type="InterPro" id="IPR017072">
    <property type="entry name" value="TF_Spt6"/>
</dbReference>
<keyword evidence="4" id="KW-1185">Reference proteome</keyword>
<dbReference type="Pfam" id="PF14632">
    <property type="entry name" value="SPT6_acidic"/>
    <property type="match status" value="1"/>
</dbReference>
<dbReference type="Gene3D" id="1.10.150.850">
    <property type="entry name" value="Spt6, helix-hairpin-helix domain"/>
    <property type="match status" value="1"/>
</dbReference>
<dbReference type="EMBL" id="CABIJS010000421">
    <property type="protein sequence ID" value="VUZ51102.1"/>
    <property type="molecule type" value="Genomic_DNA"/>
</dbReference>
<accession>A0A564YV19</accession>
<sequence>MSGYIDSEASVSDGEDEPKIKKPRRDDDSISSEDSEEEEDFPDEEEILRKEGQGFIVDDEEEEEGEGESDNESGASGKSAKDDVAEEEDDILDDDDYQLIRENVGINLQRKSKKRRLVVDDEDDADIGTTRASKEARSREAIARQIFEDDDEVDDNIDIRRREPVRQAPTFETKSDDEENEDSDDMGDFIVDTVNEERGAKRKRQIVHSDPNLQEAQEIFGVDFDFDEFDQQGDQESDESGESDYEDEDDEEAILRRRQKREAKVASHDALYDIFDPSDLERKFYRPEDERIRRLDVPERMQLRKFPVKRIDPKSETYSEDLLEIEAEAEWIFNNAFKIHEGKFTSSATDSIFEVLKIMKTSLSEV</sequence>
<reference evidence="3 4" key="1">
    <citation type="submission" date="2019-07" db="EMBL/GenBank/DDBJ databases">
        <authorList>
            <person name="Jastrzebski P J."/>
            <person name="Paukszto L."/>
            <person name="Jastrzebski P J."/>
        </authorList>
    </citation>
    <scope>NUCLEOTIDE SEQUENCE [LARGE SCALE GENOMIC DNA]</scope>
    <source>
        <strain evidence="3 4">WMS-il1</strain>
    </source>
</reference>
<dbReference type="GO" id="GO:0034728">
    <property type="term" value="P:nucleosome organization"/>
    <property type="evidence" value="ECO:0007669"/>
    <property type="project" value="TreeGrafter"/>
</dbReference>
<evidence type="ECO:0000256" key="1">
    <source>
        <dbReference type="SAM" id="MobiDB-lite"/>
    </source>
</evidence>
<feature type="region of interest" description="Disordered" evidence="1">
    <location>
        <begin position="158"/>
        <end position="187"/>
    </location>
</feature>
<dbReference type="InterPro" id="IPR028083">
    <property type="entry name" value="Spt6_acidic_N_dom"/>
</dbReference>
<feature type="compositionally biased region" description="Acidic residues" evidence="1">
    <location>
        <begin position="84"/>
        <end position="97"/>
    </location>
</feature>
<feature type="domain" description="Spt6 acidic N-terminal" evidence="2">
    <location>
        <begin position="34"/>
        <end position="117"/>
    </location>
</feature>
<dbReference type="PANTHER" id="PTHR10145">
    <property type="entry name" value="TRANSCRIPTION ELONGATION FACTOR SPT6"/>
    <property type="match status" value="1"/>
</dbReference>
<evidence type="ECO:0000313" key="4">
    <source>
        <dbReference type="Proteomes" id="UP000321570"/>
    </source>
</evidence>
<feature type="non-terminal residue" evidence="3">
    <location>
        <position position="366"/>
    </location>
</feature>
<feature type="compositionally biased region" description="Acidic residues" evidence="1">
    <location>
        <begin position="175"/>
        <end position="187"/>
    </location>
</feature>
<dbReference type="GO" id="GO:0042393">
    <property type="term" value="F:histone binding"/>
    <property type="evidence" value="ECO:0007669"/>
    <property type="project" value="TreeGrafter"/>
</dbReference>
<dbReference type="Proteomes" id="UP000321570">
    <property type="component" value="Unassembled WGS sequence"/>
</dbReference>
<protein>
    <recommendedName>
        <fullName evidence="2">Spt6 acidic N-terminal domain-containing protein</fullName>
    </recommendedName>
</protein>
<feature type="region of interest" description="Disordered" evidence="1">
    <location>
        <begin position="1"/>
        <end position="97"/>
    </location>
</feature>
<proteinExistence type="predicted"/>
<feature type="compositionally biased region" description="Acidic residues" evidence="1">
    <location>
        <begin position="57"/>
        <end position="71"/>
    </location>
</feature>
<organism evidence="3 4">
    <name type="scientific">Hymenolepis diminuta</name>
    <name type="common">Rat tapeworm</name>
    <dbReference type="NCBI Taxonomy" id="6216"/>
    <lineage>
        <taxon>Eukaryota</taxon>
        <taxon>Metazoa</taxon>
        <taxon>Spiralia</taxon>
        <taxon>Lophotrochozoa</taxon>
        <taxon>Platyhelminthes</taxon>
        <taxon>Cestoda</taxon>
        <taxon>Eucestoda</taxon>
        <taxon>Cyclophyllidea</taxon>
        <taxon>Hymenolepididae</taxon>
        <taxon>Hymenolepis</taxon>
    </lineage>
</organism>
<feature type="compositionally biased region" description="Basic and acidic residues" evidence="1">
    <location>
        <begin position="17"/>
        <end position="28"/>
    </location>
</feature>
<name>A0A564YV19_HYMDI</name>